<dbReference type="Gene3D" id="2.10.25.10">
    <property type="entry name" value="Laminin"/>
    <property type="match status" value="2"/>
</dbReference>
<dbReference type="eggNOG" id="ENOG502QUEV">
    <property type="taxonomic scope" value="Eukaryota"/>
</dbReference>
<keyword evidence="12" id="KW-0479">Metal-binding</keyword>
<dbReference type="CDD" id="cd00190">
    <property type="entry name" value="Tryp_SPc"/>
    <property type="match status" value="1"/>
</dbReference>
<evidence type="ECO:0000256" key="7">
    <source>
        <dbReference type="ARBA" id="ARBA00022525"/>
    </source>
</evidence>
<evidence type="ECO:0000256" key="17">
    <source>
        <dbReference type="ARBA" id="ARBA00022842"/>
    </source>
</evidence>
<dbReference type="InterPro" id="IPR012224">
    <property type="entry name" value="Pept_S1A_FX"/>
</dbReference>
<dbReference type="InterPro" id="IPR033116">
    <property type="entry name" value="TRYPSIN_SER"/>
</dbReference>
<evidence type="ECO:0000256" key="14">
    <source>
        <dbReference type="ARBA" id="ARBA00022801"/>
    </source>
</evidence>
<evidence type="ECO:0000256" key="18">
    <source>
        <dbReference type="ARBA" id="ARBA00023084"/>
    </source>
</evidence>
<dbReference type="InterPro" id="IPR001314">
    <property type="entry name" value="Peptidase_S1A"/>
</dbReference>
<dbReference type="Pfam" id="PF00008">
    <property type="entry name" value="EGF"/>
    <property type="match status" value="1"/>
</dbReference>
<comment type="catalytic activity">
    <reaction evidence="1">
        <text>Selective cleavage of Arg-|-Ile bond in factor X to form factor Xa.</text>
        <dbReference type="EC" id="3.4.21.22"/>
    </reaction>
</comment>
<evidence type="ECO:0000313" key="32">
    <source>
        <dbReference type="Proteomes" id="UP000008672"/>
    </source>
</evidence>
<evidence type="ECO:0000259" key="29">
    <source>
        <dbReference type="PROSITE" id="PS50240"/>
    </source>
</evidence>
<dbReference type="PRINTS" id="PR00001">
    <property type="entry name" value="GLABLOOD"/>
</dbReference>
<dbReference type="InterPro" id="IPR035972">
    <property type="entry name" value="GLA-like_dom_SF"/>
</dbReference>
<reference evidence="32" key="1">
    <citation type="submission" date="2011-08" db="EMBL/GenBank/DDBJ databases">
        <title>The draft genome of Latimeria chalumnae.</title>
        <authorList>
            <person name="Di Palma F."/>
            <person name="Alfoldi J."/>
            <person name="Johnson J."/>
            <person name="Berlin A."/>
            <person name="Gnerre S."/>
            <person name="Jaffe D."/>
            <person name="MacCallum I."/>
            <person name="Young S."/>
            <person name="Walker B.J."/>
            <person name="Lander E."/>
            <person name="Lindblad-Toh K."/>
        </authorList>
    </citation>
    <scope>NUCLEOTIDE SEQUENCE [LARGE SCALE GENOMIC DNA]</scope>
    <source>
        <strain evidence="32">Wild caught</strain>
    </source>
</reference>
<dbReference type="PIRSF" id="PIRSF001143">
    <property type="entry name" value="Factor_X"/>
    <property type="match status" value="1"/>
</dbReference>
<dbReference type="Pfam" id="PF00594">
    <property type="entry name" value="Gla"/>
    <property type="match status" value="1"/>
</dbReference>
<evidence type="ECO:0000256" key="25">
    <source>
        <dbReference type="PROSITE-ProRule" id="PRU00076"/>
    </source>
</evidence>
<evidence type="ECO:0000256" key="26">
    <source>
        <dbReference type="RuleBase" id="RU363034"/>
    </source>
</evidence>
<dbReference type="GO" id="GO:0005615">
    <property type="term" value="C:extracellular space"/>
    <property type="evidence" value="ECO:0007669"/>
    <property type="project" value="TreeGrafter"/>
</dbReference>
<dbReference type="Gene3D" id="2.40.10.10">
    <property type="entry name" value="Trypsin-like serine proteases"/>
    <property type="match status" value="2"/>
</dbReference>
<dbReference type="PROSITE" id="PS00022">
    <property type="entry name" value="EGF_1"/>
    <property type="match status" value="1"/>
</dbReference>
<feature type="active site" description="Charge relay system" evidence="24">
    <location>
        <position position="257"/>
    </location>
</feature>
<dbReference type="GeneTree" id="ENSGT00940000159516"/>
<keyword evidence="18" id="KW-0094">Blood coagulation</keyword>
<keyword evidence="10 26" id="KW-0645">Protease</keyword>
<dbReference type="InterPro" id="IPR009003">
    <property type="entry name" value="Peptidase_S1_PA"/>
</dbReference>
<evidence type="ECO:0000256" key="1">
    <source>
        <dbReference type="ARBA" id="ARBA00001368"/>
    </source>
</evidence>
<dbReference type="GO" id="GO:0004252">
    <property type="term" value="F:serine-type endopeptidase activity"/>
    <property type="evidence" value="ECO:0007669"/>
    <property type="project" value="UniProtKB-EC"/>
</dbReference>
<evidence type="ECO:0000256" key="23">
    <source>
        <dbReference type="ARBA" id="ARBA00031357"/>
    </source>
</evidence>
<dbReference type="InterPro" id="IPR000152">
    <property type="entry name" value="EGF-type_Asp/Asn_hydroxyl_site"/>
</dbReference>
<dbReference type="SUPFAM" id="SSF57196">
    <property type="entry name" value="EGF/Laminin"/>
    <property type="match status" value="2"/>
</dbReference>
<feature type="disulfide bond" evidence="25">
    <location>
        <begin position="119"/>
        <end position="128"/>
    </location>
</feature>
<dbReference type="PROSITE" id="PS01186">
    <property type="entry name" value="EGF_2"/>
    <property type="match status" value="1"/>
</dbReference>
<evidence type="ECO:0000256" key="15">
    <source>
        <dbReference type="ARBA" id="ARBA00022825"/>
    </source>
</evidence>
<sequence>FKTVVLIFIIVTNLLAILIMLYVVNSLVIVFIPRRSADSILHRSKRYNSGLLEEILQGNLERECIEESCTLEEAREIFENFEQTNKFWNQYVDGDQCQSNLCLNNGSCEDGINSYTCWCTSGFKGKNCEIDVSKMCSYENGGCGQFCNNDLVQGSICSCVHGYKLAEDAKSCEPEVPYPCGKVIRHSLDTNTNVASATLENNKEIVPIVNKDTRIVGGHDSFPGEIPWQVHLISNNFKCGFCGGSIINENWVVTAAHCLRPNENITVVVVGEFETEKEEGTEKYHDVINVIKFPKYNASENKYNHDIALLQLKPPIEFNDYALPICLADSAFTEDVLMKSGTATVSGWGRLASGGPQPYKLQKVELPYVERTQCMSSSKVMVHHNMFCSGVREGSKDACQGDSGGPHATNFNGIWFLTGIVSWGEGCAAEGKYGVYTKVSRYYKWINHVTRGF</sequence>
<evidence type="ECO:0000256" key="16">
    <source>
        <dbReference type="ARBA" id="ARBA00022837"/>
    </source>
</evidence>
<dbReference type="Gene3D" id="4.10.740.10">
    <property type="entry name" value="Coagulation Factor IX"/>
    <property type="match status" value="1"/>
</dbReference>
<dbReference type="FunCoup" id="H3ARD0">
    <property type="interactions" value="116"/>
</dbReference>
<evidence type="ECO:0000259" key="28">
    <source>
        <dbReference type="PROSITE" id="PS50026"/>
    </source>
</evidence>
<evidence type="ECO:0000256" key="13">
    <source>
        <dbReference type="ARBA" id="ARBA00022729"/>
    </source>
</evidence>
<dbReference type="GO" id="GO:0006508">
    <property type="term" value="P:proteolysis"/>
    <property type="evidence" value="ECO:0007669"/>
    <property type="project" value="UniProtKB-KW"/>
</dbReference>
<gene>
    <name evidence="31" type="primary">F9</name>
</gene>
<keyword evidence="19" id="KW-0865">Zymogen</keyword>
<keyword evidence="27" id="KW-1133">Transmembrane helix</keyword>
<keyword evidence="9" id="KW-0597">Phosphoprotein</keyword>
<evidence type="ECO:0000256" key="9">
    <source>
        <dbReference type="ARBA" id="ARBA00022553"/>
    </source>
</evidence>
<dbReference type="FunFam" id="2.10.25.10:FF:000162">
    <property type="entry name" value="Coagulation factor X (Predicted)"/>
    <property type="match status" value="1"/>
</dbReference>
<evidence type="ECO:0000256" key="10">
    <source>
        <dbReference type="ARBA" id="ARBA00022670"/>
    </source>
</evidence>
<evidence type="ECO:0000256" key="22">
    <source>
        <dbReference type="ARBA" id="ARBA00023278"/>
    </source>
</evidence>
<dbReference type="AlphaFoldDB" id="H3ARD0"/>
<comment type="caution">
    <text evidence="25">Lacks conserved residue(s) required for the propagation of feature annotation.</text>
</comment>
<comment type="subcellular location">
    <subcellularLocation>
        <location evidence="3">Secreted</location>
    </subcellularLocation>
</comment>
<dbReference type="EC" id="3.4.21.22" evidence="4"/>
<dbReference type="GO" id="GO:0005509">
    <property type="term" value="F:calcium ion binding"/>
    <property type="evidence" value="ECO:0007669"/>
    <property type="project" value="InterPro"/>
</dbReference>
<dbReference type="GO" id="GO:0007596">
    <property type="term" value="P:blood coagulation"/>
    <property type="evidence" value="ECO:0007669"/>
    <property type="project" value="UniProtKB-KW"/>
</dbReference>
<dbReference type="InterPro" id="IPR000294">
    <property type="entry name" value="GLA_domain"/>
</dbReference>
<dbReference type="InterPro" id="IPR001881">
    <property type="entry name" value="EGF-like_Ca-bd_dom"/>
</dbReference>
<dbReference type="InterPro" id="IPR017857">
    <property type="entry name" value="Coagulation_fac-like_Gla_dom"/>
</dbReference>
<dbReference type="InterPro" id="IPR018097">
    <property type="entry name" value="EGF_Ca-bd_CS"/>
</dbReference>
<evidence type="ECO:0000256" key="27">
    <source>
        <dbReference type="SAM" id="Phobius"/>
    </source>
</evidence>
<evidence type="ECO:0000256" key="19">
    <source>
        <dbReference type="ARBA" id="ARBA00023145"/>
    </source>
</evidence>
<dbReference type="InterPro" id="IPR043504">
    <property type="entry name" value="Peptidase_S1_PA_chymotrypsin"/>
</dbReference>
<evidence type="ECO:0000256" key="12">
    <source>
        <dbReference type="ARBA" id="ARBA00022723"/>
    </source>
</evidence>
<evidence type="ECO:0000256" key="5">
    <source>
        <dbReference type="ARBA" id="ARBA00019454"/>
    </source>
</evidence>
<reference evidence="31" key="3">
    <citation type="submission" date="2025-09" db="UniProtKB">
        <authorList>
            <consortium name="Ensembl"/>
        </authorList>
    </citation>
    <scope>IDENTIFICATION</scope>
</reference>
<dbReference type="FunFam" id="4.10.740.10:FF:000001">
    <property type="entry name" value="vitamin K-dependent protein S"/>
    <property type="match status" value="1"/>
</dbReference>
<name>H3ARD0_LATCH</name>
<dbReference type="PROSITE" id="PS00135">
    <property type="entry name" value="TRYPSIN_SER"/>
    <property type="match status" value="1"/>
</dbReference>
<reference evidence="31" key="2">
    <citation type="submission" date="2025-08" db="UniProtKB">
        <authorList>
            <consortium name="Ensembl"/>
        </authorList>
    </citation>
    <scope>IDENTIFICATION</scope>
</reference>
<dbReference type="PROSITE" id="PS01187">
    <property type="entry name" value="EGF_CA"/>
    <property type="match status" value="1"/>
</dbReference>
<protein>
    <recommendedName>
        <fullName evidence="5">Coagulation factor IX</fullName>
        <ecNumber evidence="4">3.4.21.22</ecNumber>
    </recommendedName>
    <alternativeName>
        <fullName evidence="23">Christmas factor</fullName>
    </alternativeName>
</protein>
<accession>H3ARD0</accession>
<dbReference type="Pfam" id="PF14670">
    <property type="entry name" value="FXa_inhibition"/>
    <property type="match status" value="1"/>
</dbReference>
<dbReference type="PRINTS" id="PR00722">
    <property type="entry name" value="CHYMOTRYPSIN"/>
</dbReference>
<evidence type="ECO:0000256" key="2">
    <source>
        <dbReference type="ARBA" id="ARBA00002741"/>
    </source>
</evidence>
<dbReference type="OMA" id="SYECWCR"/>
<comment type="function">
    <text evidence="2">Factor IX is a vitamin K-dependent plasma protein that participates in the intrinsic pathway of blood coagulation by converting factor X to its active form in the presence of Ca(2+) ions, phospholipids, and factor VIIIa.</text>
</comment>
<keyword evidence="32" id="KW-1185">Reference proteome</keyword>
<dbReference type="InParanoid" id="H3ARD0"/>
<evidence type="ECO:0000256" key="6">
    <source>
        <dbReference type="ARBA" id="ARBA00022479"/>
    </source>
</evidence>
<dbReference type="SMART" id="SM00020">
    <property type="entry name" value="Tryp_SPc"/>
    <property type="match status" value="1"/>
</dbReference>
<dbReference type="SMART" id="SM00179">
    <property type="entry name" value="EGF_CA"/>
    <property type="match status" value="1"/>
</dbReference>
<evidence type="ECO:0000313" key="31">
    <source>
        <dbReference type="Ensembl" id="ENSLACP00000012201.1"/>
    </source>
</evidence>
<evidence type="ECO:0000256" key="8">
    <source>
        <dbReference type="ARBA" id="ARBA00022536"/>
    </source>
</evidence>
<evidence type="ECO:0000256" key="21">
    <source>
        <dbReference type="ARBA" id="ARBA00023180"/>
    </source>
</evidence>
<dbReference type="InterPro" id="IPR050442">
    <property type="entry name" value="Peptidase_S1_coag_factors"/>
</dbReference>
<keyword evidence="27" id="KW-0812">Transmembrane</keyword>
<dbReference type="Proteomes" id="UP000008672">
    <property type="component" value="Unassembled WGS sequence"/>
</dbReference>
<organism evidence="31 32">
    <name type="scientific">Latimeria chalumnae</name>
    <name type="common">Coelacanth</name>
    <dbReference type="NCBI Taxonomy" id="7897"/>
    <lineage>
        <taxon>Eukaryota</taxon>
        <taxon>Metazoa</taxon>
        <taxon>Chordata</taxon>
        <taxon>Craniata</taxon>
        <taxon>Vertebrata</taxon>
        <taxon>Euteleostomi</taxon>
        <taxon>Coelacanthiformes</taxon>
        <taxon>Coelacanthidae</taxon>
        <taxon>Latimeria</taxon>
    </lineage>
</organism>
<evidence type="ECO:0000256" key="24">
    <source>
        <dbReference type="PIRSR" id="PIRSR001143-1"/>
    </source>
</evidence>
<dbReference type="InterPro" id="IPR000742">
    <property type="entry name" value="EGF"/>
</dbReference>
<dbReference type="InterPro" id="IPR018114">
    <property type="entry name" value="TRYPSIN_HIS"/>
</dbReference>
<feature type="domain" description="EGF-like" evidence="28">
    <location>
        <begin position="93"/>
        <end position="129"/>
    </location>
</feature>
<dbReference type="FunFam" id="2.40.10.10:FF:000120">
    <property type="entry name" value="Putative serine protease"/>
    <property type="match status" value="1"/>
</dbReference>
<evidence type="ECO:0000256" key="3">
    <source>
        <dbReference type="ARBA" id="ARBA00004613"/>
    </source>
</evidence>
<keyword evidence="27" id="KW-0472">Membrane</keyword>
<keyword evidence="13" id="KW-0732">Signal</keyword>
<dbReference type="SUPFAM" id="SSF50494">
    <property type="entry name" value="Trypsin-like serine proteases"/>
    <property type="match status" value="1"/>
</dbReference>
<keyword evidence="15 26" id="KW-0720">Serine protease</keyword>
<dbReference type="PROSITE" id="PS50026">
    <property type="entry name" value="EGF_3"/>
    <property type="match status" value="1"/>
</dbReference>
<evidence type="ECO:0000256" key="4">
    <source>
        <dbReference type="ARBA" id="ARBA00012066"/>
    </source>
</evidence>
<keyword evidence="20 25" id="KW-1015">Disulfide bond</keyword>
<dbReference type="CDD" id="cd00054">
    <property type="entry name" value="EGF_CA"/>
    <property type="match status" value="1"/>
</dbReference>
<proteinExistence type="predicted"/>
<evidence type="ECO:0000256" key="11">
    <source>
        <dbReference type="ARBA" id="ARBA00022696"/>
    </source>
</evidence>
<dbReference type="PROSITE" id="PS50240">
    <property type="entry name" value="TRYPSIN_DOM"/>
    <property type="match status" value="1"/>
</dbReference>
<feature type="transmembrane region" description="Helical" evidence="27">
    <location>
        <begin position="6"/>
        <end position="32"/>
    </location>
</feature>
<feature type="domain" description="Gla" evidence="30">
    <location>
        <begin position="47"/>
        <end position="93"/>
    </location>
</feature>
<dbReference type="SMART" id="SM00181">
    <property type="entry name" value="EGF"/>
    <property type="match status" value="2"/>
</dbReference>
<dbReference type="PROSITE" id="PS00010">
    <property type="entry name" value="ASX_HYDROXYL"/>
    <property type="match status" value="1"/>
</dbReference>
<evidence type="ECO:0000259" key="30">
    <source>
        <dbReference type="PROSITE" id="PS50998"/>
    </source>
</evidence>
<keyword evidence="22" id="KW-0379">Hydroxylation</keyword>
<evidence type="ECO:0000256" key="20">
    <source>
        <dbReference type="ARBA" id="ARBA00023157"/>
    </source>
</evidence>
<dbReference type="SMART" id="SM00069">
    <property type="entry name" value="GLA"/>
    <property type="match status" value="1"/>
</dbReference>
<keyword evidence="21" id="KW-0325">Glycoprotein</keyword>
<feature type="domain" description="Peptidase S1" evidence="29">
    <location>
        <begin position="215"/>
        <end position="451"/>
    </location>
</feature>
<feature type="active site" description="Charge relay system" evidence="24">
    <location>
        <position position="403"/>
    </location>
</feature>
<keyword evidence="7" id="KW-0964">Secreted</keyword>
<dbReference type="STRING" id="7897.ENSLACP00000012201"/>
<dbReference type="PROSITE" id="PS50998">
    <property type="entry name" value="GLA_2"/>
    <property type="match status" value="1"/>
</dbReference>
<dbReference type="EMBL" id="AFYH01024652">
    <property type="status" value="NOT_ANNOTATED_CDS"/>
    <property type="molecule type" value="Genomic_DNA"/>
</dbReference>
<keyword evidence="16" id="KW-0106">Calcium</keyword>
<feature type="active site" description="Charge relay system" evidence="24">
    <location>
        <position position="306"/>
    </location>
</feature>
<dbReference type="Ensembl" id="ENSLACT00000012293.1">
    <property type="protein sequence ID" value="ENSLACP00000012201.1"/>
    <property type="gene ID" value="ENSLACG00000010737.2"/>
</dbReference>
<dbReference type="InterPro" id="IPR001254">
    <property type="entry name" value="Trypsin_dom"/>
</dbReference>
<keyword evidence="11" id="KW-0356">Hemostasis</keyword>
<dbReference type="SUPFAM" id="SSF57630">
    <property type="entry name" value="GLA-domain"/>
    <property type="match status" value="1"/>
</dbReference>
<dbReference type="PROSITE" id="PS00134">
    <property type="entry name" value="TRYPSIN_HIS"/>
    <property type="match status" value="1"/>
</dbReference>
<dbReference type="PANTHER" id="PTHR24278:SF31">
    <property type="entry name" value="COAGULATION FACTOR IX"/>
    <property type="match status" value="1"/>
</dbReference>
<keyword evidence="6" id="KW-0301">Gamma-carboxyglutamic acid</keyword>
<dbReference type="PANTHER" id="PTHR24278">
    <property type="entry name" value="COAGULATION FACTOR"/>
    <property type="match status" value="1"/>
</dbReference>
<keyword evidence="8 25" id="KW-0245">EGF-like domain</keyword>
<keyword evidence="17" id="KW-0460">Magnesium</keyword>
<dbReference type="Pfam" id="PF00089">
    <property type="entry name" value="Trypsin"/>
    <property type="match status" value="1"/>
</dbReference>
<dbReference type="PROSITE" id="PS00011">
    <property type="entry name" value="GLA_1"/>
    <property type="match status" value="1"/>
</dbReference>
<keyword evidence="14 26" id="KW-0378">Hydrolase</keyword>
<dbReference type="EMBL" id="AFYH01024651">
    <property type="status" value="NOT_ANNOTATED_CDS"/>
    <property type="molecule type" value="Genomic_DNA"/>
</dbReference>